<dbReference type="OrthoDB" id="10251605at2759"/>
<feature type="repeat" description="WD" evidence="8">
    <location>
        <begin position="98"/>
        <end position="139"/>
    </location>
</feature>
<dbReference type="GO" id="GO:0000922">
    <property type="term" value="C:spindle pole"/>
    <property type="evidence" value="ECO:0007669"/>
    <property type="project" value="UniProtKB-SubCell"/>
</dbReference>
<dbReference type="GO" id="GO:0005874">
    <property type="term" value="C:microtubule"/>
    <property type="evidence" value="ECO:0007669"/>
    <property type="project" value="UniProtKB-KW"/>
</dbReference>
<reference evidence="11 12" key="1">
    <citation type="journal article" date="2013" name="Nature">
        <title>Insights into bilaterian evolution from three spiralian genomes.</title>
        <authorList>
            <person name="Simakov O."/>
            <person name="Marletaz F."/>
            <person name="Cho S.J."/>
            <person name="Edsinger-Gonzales E."/>
            <person name="Havlak P."/>
            <person name="Hellsten U."/>
            <person name="Kuo D.H."/>
            <person name="Larsson T."/>
            <person name="Lv J."/>
            <person name="Arendt D."/>
            <person name="Savage R."/>
            <person name="Osoegawa K."/>
            <person name="de Jong P."/>
            <person name="Grimwood J."/>
            <person name="Chapman J.A."/>
            <person name="Shapiro H."/>
            <person name="Aerts A."/>
            <person name="Otillar R.P."/>
            <person name="Terry A.Y."/>
            <person name="Boore J.L."/>
            <person name="Grigoriev I.V."/>
            <person name="Lindberg D.R."/>
            <person name="Seaver E.C."/>
            <person name="Weisblat D.A."/>
            <person name="Putnam N.H."/>
            <person name="Rokhsar D.S."/>
        </authorList>
    </citation>
    <scope>NUCLEOTIDE SEQUENCE [LARGE SCALE GENOMIC DNA]</scope>
</reference>
<name>V3ZHU4_LOTGI</name>
<dbReference type="InterPro" id="IPR026962">
    <property type="entry name" value="KTNB1"/>
</dbReference>
<evidence type="ECO:0000256" key="8">
    <source>
        <dbReference type="PROSITE-ProRule" id="PRU00221"/>
    </source>
</evidence>
<evidence type="ECO:0000256" key="5">
    <source>
        <dbReference type="ARBA" id="ARBA00022737"/>
    </source>
</evidence>
<dbReference type="GO" id="GO:0008017">
    <property type="term" value="F:microtubule binding"/>
    <property type="evidence" value="ECO:0007669"/>
    <property type="project" value="UniProtKB-UniRule"/>
</dbReference>
<feature type="repeat" description="WD" evidence="8">
    <location>
        <begin position="56"/>
        <end position="97"/>
    </location>
</feature>
<feature type="compositionally biased region" description="Basic and acidic residues" evidence="9">
    <location>
        <begin position="383"/>
        <end position="455"/>
    </location>
</feature>
<evidence type="ECO:0000256" key="3">
    <source>
        <dbReference type="ARBA" id="ARBA00022574"/>
    </source>
</evidence>
<dbReference type="HOGENOM" id="CLU_007811_3_0_1"/>
<evidence type="ECO:0000256" key="4">
    <source>
        <dbReference type="ARBA" id="ARBA00022701"/>
    </source>
</evidence>
<dbReference type="OMA" id="TYADIPN"/>
<keyword evidence="7" id="KW-0498">Mitosis</keyword>
<dbReference type="InterPro" id="IPR028021">
    <property type="entry name" value="Katanin_C-terminal"/>
</dbReference>
<dbReference type="AlphaFoldDB" id="V3ZHU4"/>
<dbReference type="PANTHER" id="PTHR19845:SF0">
    <property type="entry name" value="KATANIN P80 WD40 REPEAT-CONTAINING SUBUNIT B1"/>
    <property type="match status" value="1"/>
</dbReference>
<gene>
    <name evidence="7" type="primary">KATNB1</name>
    <name evidence="11" type="ORF">LOTGIDRAFT_191659</name>
</gene>
<dbReference type="EMBL" id="KB202325">
    <property type="protein sequence ID" value="ESO90828.1"/>
    <property type="molecule type" value="Genomic_DNA"/>
</dbReference>
<dbReference type="HAMAP" id="MF_03022">
    <property type="entry name" value="Katanin_p80_B1"/>
    <property type="match status" value="1"/>
</dbReference>
<dbReference type="STRING" id="225164.V3ZHU4"/>
<keyword evidence="6 7" id="KW-0206">Cytoskeleton</keyword>
<feature type="repeat" description="WD" evidence="8">
    <location>
        <begin position="182"/>
        <end position="223"/>
    </location>
</feature>
<evidence type="ECO:0000256" key="2">
    <source>
        <dbReference type="ARBA" id="ARBA00022490"/>
    </source>
</evidence>
<evidence type="ECO:0000256" key="6">
    <source>
        <dbReference type="ARBA" id="ARBA00023212"/>
    </source>
</evidence>
<dbReference type="RefSeq" id="XP_009058482.1">
    <property type="nucleotide sequence ID" value="XM_009060234.1"/>
</dbReference>
<feature type="compositionally biased region" description="Polar residues" evidence="9">
    <location>
        <begin position="330"/>
        <end position="340"/>
    </location>
</feature>
<dbReference type="Pfam" id="PF13925">
    <property type="entry name" value="Katanin_con80"/>
    <property type="match status" value="1"/>
</dbReference>
<dbReference type="InterPro" id="IPR019775">
    <property type="entry name" value="WD40_repeat_CS"/>
</dbReference>
<dbReference type="Pfam" id="PF00400">
    <property type="entry name" value="WD40"/>
    <property type="match status" value="5"/>
</dbReference>
<dbReference type="SUPFAM" id="SSF50978">
    <property type="entry name" value="WD40 repeat-like"/>
    <property type="match status" value="1"/>
</dbReference>
<keyword evidence="7" id="KW-0132">Cell division</keyword>
<organism evidence="11 12">
    <name type="scientific">Lottia gigantea</name>
    <name type="common">Giant owl limpet</name>
    <dbReference type="NCBI Taxonomy" id="225164"/>
    <lineage>
        <taxon>Eukaryota</taxon>
        <taxon>Metazoa</taxon>
        <taxon>Spiralia</taxon>
        <taxon>Lophotrochozoa</taxon>
        <taxon>Mollusca</taxon>
        <taxon>Gastropoda</taxon>
        <taxon>Patellogastropoda</taxon>
        <taxon>Lottioidea</taxon>
        <taxon>Lottiidae</taxon>
        <taxon>Lottia</taxon>
    </lineage>
</organism>
<keyword evidence="7" id="KW-0131">Cell cycle</keyword>
<dbReference type="GeneID" id="20244946"/>
<dbReference type="GO" id="GO:0007019">
    <property type="term" value="P:microtubule depolymerization"/>
    <property type="evidence" value="ECO:0007669"/>
    <property type="project" value="TreeGrafter"/>
</dbReference>
<dbReference type="PROSITE" id="PS50082">
    <property type="entry name" value="WD_REPEATS_2"/>
    <property type="match status" value="5"/>
</dbReference>
<dbReference type="GO" id="GO:0005813">
    <property type="term" value="C:centrosome"/>
    <property type="evidence" value="ECO:0007669"/>
    <property type="project" value="UniProtKB-SubCell"/>
</dbReference>
<evidence type="ECO:0000256" key="9">
    <source>
        <dbReference type="SAM" id="MobiDB-lite"/>
    </source>
</evidence>
<feature type="repeat" description="WD" evidence="8">
    <location>
        <begin position="140"/>
        <end position="181"/>
    </location>
</feature>
<dbReference type="PROSITE" id="PS00678">
    <property type="entry name" value="WD_REPEATS_1"/>
    <property type="match status" value="3"/>
</dbReference>
<dbReference type="Proteomes" id="UP000030746">
    <property type="component" value="Unassembled WGS sequence"/>
</dbReference>
<comment type="similarity">
    <text evidence="7">Belongs to the WD repeat KATNB1 family.</text>
</comment>
<keyword evidence="4 7" id="KW-0493">Microtubule</keyword>
<dbReference type="GO" id="GO:0005737">
    <property type="term" value="C:cytoplasm"/>
    <property type="evidence" value="ECO:0007669"/>
    <property type="project" value="UniProtKB-SubCell"/>
</dbReference>
<keyword evidence="5" id="KW-0677">Repeat</keyword>
<comment type="subcellular location">
    <subcellularLocation>
        <location evidence="1 7">Cytoplasm</location>
        <location evidence="1 7">Cytoskeleton</location>
    </subcellularLocation>
    <subcellularLocation>
        <location evidence="7">Cytoplasm</location>
    </subcellularLocation>
    <subcellularLocation>
        <location evidence="7">Cytoplasm</location>
        <location evidence="7">Cytoskeleton</location>
        <location evidence="7">Microtubule organizing center</location>
        <location evidence="7">Centrosome</location>
    </subcellularLocation>
    <subcellularLocation>
        <location evidence="7">Cytoplasm</location>
        <location evidence="7">Cytoskeleton</location>
        <location evidence="7">Spindle pole</location>
    </subcellularLocation>
    <subcellularLocation>
        <location evidence="7">Cytoplasm</location>
        <location evidence="7">Cytoskeleton</location>
        <location evidence="7">Spindle</location>
    </subcellularLocation>
    <text evidence="7">Predominantly cytoplasmic. Localized to the interphase centrosome and mitotic spindle poles.</text>
</comment>
<dbReference type="GO" id="GO:0008352">
    <property type="term" value="C:katanin complex"/>
    <property type="evidence" value="ECO:0007669"/>
    <property type="project" value="InterPro"/>
</dbReference>
<dbReference type="KEGG" id="lgi:LOTGIDRAFT_191659"/>
<feature type="region of interest" description="Disordered" evidence="9">
    <location>
        <begin position="305"/>
        <end position="471"/>
    </location>
</feature>
<dbReference type="InterPro" id="IPR020472">
    <property type="entry name" value="WD40_PAC1"/>
</dbReference>
<keyword evidence="12" id="KW-1185">Reference proteome</keyword>
<dbReference type="InterPro" id="IPR001680">
    <property type="entry name" value="WD40_rpt"/>
</dbReference>
<dbReference type="PROSITE" id="PS50294">
    <property type="entry name" value="WD_REPEATS_REGION"/>
    <property type="match status" value="4"/>
</dbReference>
<feature type="compositionally biased region" description="Low complexity" evidence="9">
    <location>
        <begin position="314"/>
        <end position="329"/>
    </location>
</feature>
<evidence type="ECO:0000313" key="11">
    <source>
        <dbReference type="EMBL" id="ESO90828.1"/>
    </source>
</evidence>
<dbReference type="PANTHER" id="PTHR19845">
    <property type="entry name" value="KATANIN P80 SUBUNIT"/>
    <property type="match status" value="1"/>
</dbReference>
<dbReference type="GO" id="GO:0051013">
    <property type="term" value="P:microtubule severing"/>
    <property type="evidence" value="ECO:0007669"/>
    <property type="project" value="UniProtKB-UniRule"/>
</dbReference>
<accession>V3ZHU4</accession>
<keyword evidence="3 8" id="KW-0853">WD repeat</keyword>
<comment type="function">
    <text evidence="7">Participates in a complex which severs microtubules in an ATP-dependent manner. May act to target the enzymatic subunit of this complex to sites of action such as the centrosome. Microtubule severing may promote rapid reorganization of cellular microtubule arrays and the release of microtubules from the centrosome following nucleation.</text>
</comment>
<evidence type="ECO:0000313" key="12">
    <source>
        <dbReference type="Proteomes" id="UP000030746"/>
    </source>
</evidence>
<proteinExistence type="inferred from homology"/>
<dbReference type="SMART" id="SM00320">
    <property type="entry name" value="WD40"/>
    <property type="match status" value="6"/>
</dbReference>
<keyword evidence="2 7" id="KW-0963">Cytoplasm</keyword>
<dbReference type="CTD" id="20244946"/>
<feature type="domain" description="Katanin p80 subunit C-terminal" evidence="10">
    <location>
        <begin position="472"/>
        <end position="630"/>
    </location>
</feature>
<dbReference type="PRINTS" id="PR00320">
    <property type="entry name" value="GPROTEINBRPT"/>
</dbReference>
<dbReference type="InterPro" id="IPR015943">
    <property type="entry name" value="WD40/YVTN_repeat-like_dom_sf"/>
</dbReference>
<evidence type="ECO:0000259" key="10">
    <source>
        <dbReference type="Pfam" id="PF13925"/>
    </source>
</evidence>
<dbReference type="GO" id="GO:0051301">
    <property type="term" value="P:cell division"/>
    <property type="evidence" value="ECO:0007669"/>
    <property type="project" value="UniProtKB-KW"/>
</dbReference>
<comment type="subunit">
    <text evidence="7">Interacts with KATNA1. This interaction enhances the microtubule binding and severing activity of KATNA1 and also targets this activity to the centrosome.</text>
</comment>
<feature type="repeat" description="WD" evidence="8">
    <location>
        <begin position="13"/>
        <end position="55"/>
    </location>
</feature>
<dbReference type="InterPro" id="IPR036322">
    <property type="entry name" value="WD40_repeat_dom_sf"/>
</dbReference>
<dbReference type="FunFam" id="2.130.10.10:FF:000462">
    <property type="entry name" value="Katanin p80 WD40 repeat-containing subunit B1"/>
    <property type="match status" value="1"/>
</dbReference>
<dbReference type="Gene3D" id="2.130.10.10">
    <property type="entry name" value="YVTN repeat-like/Quinoprotein amine dehydrogenase"/>
    <property type="match status" value="2"/>
</dbReference>
<evidence type="ECO:0000256" key="1">
    <source>
        <dbReference type="ARBA" id="ARBA00004245"/>
    </source>
</evidence>
<dbReference type="CDD" id="cd00200">
    <property type="entry name" value="WD40"/>
    <property type="match status" value="1"/>
</dbReference>
<evidence type="ECO:0000256" key="7">
    <source>
        <dbReference type="HAMAP-Rule" id="MF_03022"/>
    </source>
</evidence>
<protein>
    <recommendedName>
        <fullName evidence="7">Katanin p80 WD40 repeat-containing subunit B1</fullName>
        <shortName evidence="7">Katanin p80 subunit B1</shortName>
    </recommendedName>
    <alternativeName>
        <fullName evidence="7">p80 katanin</fullName>
    </alternativeName>
</protein>
<sequence length="634" mass="71141">MAQQKRGWKLQEFLAHGANVQCLALGHKSSRVMVSGGEDRKVNLWAVGKPNCIMTLTGHTTTVSAVRFGNAEEMVVAGSQSGALKVWDLEQAKIMRTLTGHTAGVNALDFHPFAEFVGSGALDSNIKLWDIRRKGCIKTYKGHANGVNCLRFSPDGKWIASAGGDGIIKLWDLAAGKLVADLKLHQGPVNVVEFHPNEVLLASASSDKTVKFWDLETLKLVSSSDKESKQVSSMWFHPEGKCLYAGAEDSLKVYGWEPYVCYDSVPLVWGAVSDISFRQDQLIGVAFSQLNVSVHVVDLSKVRPMGVNSEPDIRPSLSSSGRRSFMSDRPPTSSARQSSVNKEDEESSVMSDNVEDNRADIQNEDDYKELFRTRSKIARSPVRHSEPFKPPFDDEERKRQIAEKQRLQDKQRLAEKQKELDRQNELESERKKKEEERQRVIDQKRKEQQDRERKQKQQQQQQSNDSLGSIDKGHTAMLTVMSSRSRNLQIVRAMWTSGNTKTAVDSAISMNDQAVMVDILNVLNFKPTLWTLDLCSILLPQLKDLLNSKYECYVTTTCQSLKLILKNMGPVIKANISSAPSIGVDISREERHQKCNACYQTLMAVRTLIEKRQAIPGKLGNMYKQLQILMGTLD</sequence>